<dbReference type="PANTHER" id="PTHR43632:SF1">
    <property type="entry name" value="PERMEASE COMPONENT OF TUNGSTATE ABC TRANSPORTER"/>
    <property type="match status" value="1"/>
</dbReference>
<feature type="transmembrane region" description="Helical" evidence="5">
    <location>
        <begin position="32"/>
        <end position="53"/>
    </location>
</feature>
<dbReference type="STRING" id="447595.SAMN05660826_01931"/>
<reference evidence="8" key="1">
    <citation type="submission" date="2016-11" db="EMBL/GenBank/DDBJ databases">
        <authorList>
            <person name="Varghese N."/>
            <person name="Submissions S."/>
        </authorList>
    </citation>
    <scope>NUCLEOTIDE SEQUENCE [LARGE SCALE GENOMIC DNA]</scope>
    <source>
        <strain evidence="8">DSM 18802</strain>
    </source>
</reference>
<accession>A0A1M7LJR7</accession>
<dbReference type="EMBL" id="FRCR01000012">
    <property type="protein sequence ID" value="SHM77816.1"/>
    <property type="molecule type" value="Genomic_DNA"/>
</dbReference>
<name>A0A1M7LJR7_9FIRM</name>
<feature type="transmembrane region" description="Helical" evidence="5">
    <location>
        <begin position="156"/>
        <end position="184"/>
    </location>
</feature>
<dbReference type="PROSITE" id="PS50928">
    <property type="entry name" value="ABC_TM1"/>
    <property type="match status" value="1"/>
</dbReference>
<dbReference type="RefSeq" id="WP_073257923.1">
    <property type="nucleotide sequence ID" value="NZ_FRCR01000012.1"/>
</dbReference>
<evidence type="ECO:0000313" key="8">
    <source>
        <dbReference type="Proteomes" id="UP000184375"/>
    </source>
</evidence>
<dbReference type="GO" id="GO:0005886">
    <property type="term" value="C:plasma membrane"/>
    <property type="evidence" value="ECO:0007669"/>
    <property type="project" value="UniProtKB-SubCell"/>
</dbReference>
<evidence type="ECO:0000256" key="4">
    <source>
        <dbReference type="ARBA" id="ARBA00023136"/>
    </source>
</evidence>
<dbReference type="NCBIfam" id="NF038017">
    <property type="entry name" value="ABC_perm1"/>
    <property type="match status" value="1"/>
</dbReference>
<dbReference type="PANTHER" id="PTHR43632">
    <property type="entry name" value="PERMEASE COMPONENT OF TUNGSTATE ABC TRANSPORTER"/>
    <property type="match status" value="1"/>
</dbReference>
<protein>
    <submittedName>
        <fullName evidence="7">Tungstate transport system permease protein</fullName>
    </submittedName>
</protein>
<keyword evidence="8" id="KW-1185">Reference proteome</keyword>
<evidence type="ECO:0000256" key="1">
    <source>
        <dbReference type="ARBA" id="ARBA00004141"/>
    </source>
</evidence>
<comment type="similarity">
    <text evidence="5">Belongs to the binding-protein-dependent transport system permease family.</text>
</comment>
<dbReference type="OrthoDB" id="9781724at2"/>
<feature type="transmembrane region" description="Helical" evidence="5">
    <location>
        <begin position="65"/>
        <end position="86"/>
    </location>
</feature>
<feature type="transmembrane region" description="Helical" evidence="5">
    <location>
        <begin position="130"/>
        <end position="149"/>
    </location>
</feature>
<dbReference type="InterPro" id="IPR035906">
    <property type="entry name" value="MetI-like_sf"/>
</dbReference>
<evidence type="ECO:0000259" key="6">
    <source>
        <dbReference type="PROSITE" id="PS50928"/>
    </source>
</evidence>
<dbReference type="Pfam" id="PF00528">
    <property type="entry name" value="BPD_transp_1"/>
    <property type="match status" value="1"/>
</dbReference>
<dbReference type="InterPro" id="IPR049783">
    <property type="entry name" value="ABC_perm_TupB-like"/>
</dbReference>
<gene>
    <name evidence="7" type="ORF">SAMN05660826_01931</name>
</gene>
<keyword evidence="4 5" id="KW-0472">Membrane</keyword>
<dbReference type="SUPFAM" id="SSF161098">
    <property type="entry name" value="MetI-like"/>
    <property type="match status" value="1"/>
</dbReference>
<dbReference type="Proteomes" id="UP000184375">
    <property type="component" value="Unassembled WGS sequence"/>
</dbReference>
<feature type="transmembrane region" description="Helical" evidence="5">
    <location>
        <begin position="98"/>
        <end position="124"/>
    </location>
</feature>
<dbReference type="GO" id="GO:0055085">
    <property type="term" value="P:transmembrane transport"/>
    <property type="evidence" value="ECO:0007669"/>
    <property type="project" value="InterPro"/>
</dbReference>
<keyword evidence="2 5" id="KW-0812">Transmembrane</keyword>
<keyword evidence="5" id="KW-0813">Transport</keyword>
<dbReference type="Gene3D" id="1.10.3720.10">
    <property type="entry name" value="MetI-like"/>
    <property type="match status" value="1"/>
</dbReference>
<evidence type="ECO:0000256" key="2">
    <source>
        <dbReference type="ARBA" id="ARBA00022692"/>
    </source>
</evidence>
<dbReference type="AlphaFoldDB" id="A0A1M7LJR7"/>
<feature type="transmembrane region" description="Helical" evidence="5">
    <location>
        <begin position="204"/>
        <end position="225"/>
    </location>
</feature>
<dbReference type="InterPro" id="IPR000515">
    <property type="entry name" value="MetI-like"/>
</dbReference>
<evidence type="ECO:0000256" key="3">
    <source>
        <dbReference type="ARBA" id="ARBA00022989"/>
    </source>
</evidence>
<sequence>MDTIIEGFKKAVVMLITLDADIYRITLFTLKVSGLATLISLAISLPVAFFIAIKEFPGKNFLISLANLGMGLPPTVVGLWVCLLLWRSGPLGQLRLIYTPTAIVIAQTVIATPVILALVTAALQQVDKKLRLHIMSLGATSLQMLFLMAKEARYSILAAVIAGFGAIVSEVGASMMVGGNIAGYTRVLTTAIVLETSRGNFEGALALSFVLLLMAYLGTVALTHLQQRRHEDEYDN</sequence>
<comment type="subcellular location">
    <subcellularLocation>
        <location evidence="5">Cell membrane</location>
        <topology evidence="5">Multi-pass membrane protein</topology>
    </subcellularLocation>
    <subcellularLocation>
        <location evidence="1">Membrane</location>
        <topology evidence="1">Multi-pass membrane protein</topology>
    </subcellularLocation>
</comment>
<organism evidence="7 8">
    <name type="scientific">Caldanaerovirga acetigignens</name>
    <dbReference type="NCBI Taxonomy" id="447595"/>
    <lineage>
        <taxon>Bacteria</taxon>
        <taxon>Bacillati</taxon>
        <taxon>Bacillota</taxon>
        <taxon>Clostridia</taxon>
        <taxon>Thermosediminibacterales</taxon>
        <taxon>Thermosediminibacteraceae</taxon>
        <taxon>Caldanaerovirga</taxon>
    </lineage>
</organism>
<proteinExistence type="inferred from homology"/>
<evidence type="ECO:0000256" key="5">
    <source>
        <dbReference type="RuleBase" id="RU363032"/>
    </source>
</evidence>
<feature type="domain" description="ABC transmembrane type-1" evidence="6">
    <location>
        <begin position="26"/>
        <end position="222"/>
    </location>
</feature>
<evidence type="ECO:0000313" key="7">
    <source>
        <dbReference type="EMBL" id="SHM77816.1"/>
    </source>
</evidence>
<keyword evidence="3 5" id="KW-1133">Transmembrane helix</keyword>